<comment type="similarity">
    <text evidence="1">Belongs to the four-carbon acid sugar kinase family.</text>
</comment>
<dbReference type="InterPro" id="IPR010737">
    <property type="entry name" value="4-carb_acid_sugar_kinase_N"/>
</dbReference>
<dbReference type="InterPro" id="IPR036291">
    <property type="entry name" value="NAD(P)-bd_dom_sf"/>
</dbReference>
<dbReference type="SUPFAM" id="SSF48179">
    <property type="entry name" value="6-phosphogluconate dehydrogenase C-terminal domain-like"/>
    <property type="match status" value="2"/>
</dbReference>
<dbReference type="Pfam" id="PF17042">
    <property type="entry name" value="NBD_C"/>
    <property type="match status" value="1"/>
</dbReference>
<dbReference type="Proteomes" id="UP000011096">
    <property type="component" value="Unassembled WGS sequence"/>
</dbReference>
<dbReference type="Pfam" id="PF14833">
    <property type="entry name" value="NAD_binding_11"/>
    <property type="match status" value="2"/>
</dbReference>
<evidence type="ECO:0000256" key="5">
    <source>
        <dbReference type="ARBA" id="ARBA00022840"/>
    </source>
</evidence>
<dbReference type="OrthoDB" id="48988at2759"/>
<dbReference type="GO" id="GO:0050661">
    <property type="term" value="F:NADP binding"/>
    <property type="evidence" value="ECO:0007669"/>
    <property type="project" value="InterPro"/>
</dbReference>
<keyword evidence="5" id="KW-0067">ATP-binding</keyword>
<dbReference type="Gene3D" id="3.40.50.10840">
    <property type="entry name" value="Putative sugar-binding, N-terminal domain"/>
    <property type="match status" value="1"/>
</dbReference>
<dbReference type="InterPro" id="IPR008927">
    <property type="entry name" value="6-PGluconate_DH-like_C_sf"/>
</dbReference>
<dbReference type="RefSeq" id="XP_031881238.1">
    <property type="nucleotide sequence ID" value="XM_032021901.1"/>
</dbReference>
<keyword evidence="12" id="KW-1185">Reference proteome</keyword>
<evidence type="ECO:0000259" key="8">
    <source>
        <dbReference type="Pfam" id="PF07005"/>
    </source>
</evidence>
<dbReference type="PROSITE" id="PS00895">
    <property type="entry name" value="3_HYDROXYISOBUT_DH"/>
    <property type="match status" value="2"/>
</dbReference>
<evidence type="ECO:0000259" key="10">
    <source>
        <dbReference type="Pfam" id="PF17042"/>
    </source>
</evidence>
<name>A0A7J6J0C5_COLFN</name>
<dbReference type="Gene3D" id="1.10.1040.10">
    <property type="entry name" value="N-(1-d-carboxylethyl)-l-norvaline Dehydrogenase, domain 2"/>
    <property type="match status" value="2"/>
</dbReference>
<comment type="caution">
    <text evidence="11">The sequence shown here is derived from an EMBL/GenBank/DDBJ whole genome shotgun (WGS) entry which is preliminary data.</text>
</comment>
<proteinExistence type="inferred from homology"/>
<evidence type="ECO:0000259" key="7">
    <source>
        <dbReference type="Pfam" id="PF03446"/>
    </source>
</evidence>
<dbReference type="InterPro" id="IPR031475">
    <property type="entry name" value="NBD_C"/>
</dbReference>
<gene>
    <name evidence="11" type="primary">ltnD-2</name>
    <name evidence="11" type="ORF">CGGC5_v009781</name>
</gene>
<reference evidence="11 12" key="2">
    <citation type="submission" date="2020-04" db="EMBL/GenBank/DDBJ databases">
        <title>Genome sequencing and assembly of multiple isolates from the Colletotrichum gloeosporioides species complex.</title>
        <authorList>
            <person name="Gan P."/>
            <person name="Shirasu K."/>
        </authorList>
    </citation>
    <scope>NUCLEOTIDE SEQUENCE [LARGE SCALE GENOMIC DNA]</scope>
    <source>
        <strain evidence="11 12">Nara gc5</strain>
    </source>
</reference>
<evidence type="ECO:0000259" key="9">
    <source>
        <dbReference type="Pfam" id="PF14833"/>
    </source>
</evidence>
<feature type="domain" description="3-hydroxyisobutyrate dehydrogenase-like NAD-binding" evidence="9">
    <location>
        <begin position="178"/>
        <end position="297"/>
    </location>
</feature>
<dbReference type="Pfam" id="PF07005">
    <property type="entry name" value="SBD_N"/>
    <property type="match status" value="1"/>
</dbReference>
<dbReference type="SUPFAM" id="SSF142764">
    <property type="entry name" value="YgbK-like"/>
    <property type="match status" value="1"/>
</dbReference>
<dbReference type="InterPro" id="IPR029154">
    <property type="entry name" value="HIBADH-like_NADP-bd"/>
</dbReference>
<evidence type="ECO:0000256" key="3">
    <source>
        <dbReference type="ARBA" id="ARBA00022741"/>
    </source>
</evidence>
<dbReference type="InterPro" id="IPR006115">
    <property type="entry name" value="6PGDH_NADP-bd"/>
</dbReference>
<keyword evidence="4" id="KW-0418">Kinase</keyword>
<dbReference type="InterPro" id="IPR002204">
    <property type="entry name" value="3-OH-isobutyrate_DH-rel_CS"/>
</dbReference>
<feature type="domain" description="Four-carbon acid sugar kinase N-terminal" evidence="8">
    <location>
        <begin position="687"/>
        <end position="925"/>
    </location>
</feature>
<evidence type="ECO:0000256" key="1">
    <source>
        <dbReference type="ARBA" id="ARBA00005715"/>
    </source>
</evidence>
<dbReference type="Gene3D" id="3.40.50.720">
    <property type="entry name" value="NAD(P)-binding Rossmann-like Domain"/>
    <property type="match status" value="2"/>
</dbReference>
<dbReference type="AlphaFoldDB" id="A0A7J6J0C5"/>
<dbReference type="InParanoid" id="A0A7J6J0C5"/>
<keyword evidence="2" id="KW-0808">Transferase</keyword>
<dbReference type="InterPro" id="IPR037051">
    <property type="entry name" value="4-carb_acid_sugar_kinase_N_sf"/>
</dbReference>
<feature type="domain" description="3-hydroxyisobutyrate dehydrogenase-like NAD-binding" evidence="9">
    <location>
        <begin position="501"/>
        <end position="620"/>
    </location>
</feature>
<evidence type="ECO:0000256" key="4">
    <source>
        <dbReference type="ARBA" id="ARBA00022777"/>
    </source>
</evidence>
<dbReference type="GeneID" id="43606099"/>
<dbReference type="Gene3D" id="3.40.980.20">
    <property type="entry name" value="Four-carbon acid sugar kinase, nucleotide binding domain"/>
    <property type="match status" value="1"/>
</dbReference>
<dbReference type="EMBL" id="ANPB02000005">
    <property type="protein sequence ID" value="KAF4482658.1"/>
    <property type="molecule type" value="Genomic_DNA"/>
</dbReference>
<dbReference type="GO" id="GO:0016491">
    <property type="term" value="F:oxidoreductase activity"/>
    <property type="evidence" value="ECO:0007669"/>
    <property type="project" value="InterPro"/>
</dbReference>
<organism evidence="11 12">
    <name type="scientific">Colletotrichum fructicola (strain Nara gc5)</name>
    <name type="common">Anthracnose fungus</name>
    <name type="synonym">Colletotrichum gloeosporioides (strain Nara gc5)</name>
    <dbReference type="NCBI Taxonomy" id="1213859"/>
    <lineage>
        <taxon>Eukaryota</taxon>
        <taxon>Fungi</taxon>
        <taxon>Dikarya</taxon>
        <taxon>Ascomycota</taxon>
        <taxon>Pezizomycotina</taxon>
        <taxon>Sordariomycetes</taxon>
        <taxon>Hypocreomycetidae</taxon>
        <taxon>Glomerellales</taxon>
        <taxon>Glomerellaceae</taxon>
        <taxon>Colletotrichum</taxon>
        <taxon>Colletotrichum gloeosporioides species complex</taxon>
    </lineage>
</organism>
<feature type="domain" description="Four-carbon acid sugar kinase nucleotide binding" evidence="10">
    <location>
        <begin position="953"/>
        <end position="1119"/>
    </location>
</feature>
<dbReference type="SUPFAM" id="SSF51735">
    <property type="entry name" value="NAD(P)-binding Rossmann-fold domains"/>
    <property type="match status" value="2"/>
</dbReference>
<dbReference type="GO" id="GO:0051287">
    <property type="term" value="F:NAD binding"/>
    <property type="evidence" value="ECO:0007669"/>
    <property type="project" value="InterPro"/>
</dbReference>
<accession>A0A7J6J0C5</accession>
<evidence type="ECO:0000313" key="11">
    <source>
        <dbReference type="EMBL" id="KAF4482658.1"/>
    </source>
</evidence>
<dbReference type="PANTHER" id="PTHR43060:SF17">
    <property type="entry name" value="L-THREONATE DEHYDROGENASE"/>
    <property type="match status" value="1"/>
</dbReference>
<dbReference type="Pfam" id="PF03446">
    <property type="entry name" value="NAD_binding_2"/>
    <property type="match status" value="2"/>
</dbReference>
<evidence type="ECO:0000256" key="6">
    <source>
        <dbReference type="ARBA" id="ARBA00023277"/>
    </source>
</evidence>
<evidence type="ECO:0000313" key="12">
    <source>
        <dbReference type="Proteomes" id="UP000011096"/>
    </source>
</evidence>
<feature type="domain" description="6-phosphogluconate dehydrogenase NADP-binding" evidence="7">
    <location>
        <begin position="331"/>
        <end position="488"/>
    </location>
</feature>
<keyword evidence="3" id="KW-0547">Nucleotide-binding</keyword>
<dbReference type="PANTHER" id="PTHR43060">
    <property type="entry name" value="3-HYDROXYISOBUTYRATE DEHYDROGENASE-LIKE 1, MITOCHONDRIAL-RELATED"/>
    <property type="match status" value="1"/>
</dbReference>
<dbReference type="GO" id="GO:0016301">
    <property type="term" value="F:kinase activity"/>
    <property type="evidence" value="ECO:0007669"/>
    <property type="project" value="UniProtKB-KW"/>
</dbReference>
<dbReference type="InterPro" id="IPR013328">
    <property type="entry name" value="6PGD_dom2"/>
</dbReference>
<sequence>MASNGADVTRVGFIGLGAMGFGMACNLVKKPQYQVQGFDVYPPSAEKLVAQGGSVGASPREVAKTSDILVCMAANAQQIDDILFNHQTGALETLPEHATVLLCSTVPPTYHEALPDRIAKKGRSDVLVVDGPVSGGTKRAAEGTLTIFAAGTSVALQRADKILHDMSEKLYIIPGGPGAGSKVKMVNQLLVGTHIAAASEAMGLAAKAGLNTREVYNIITNAAGNSWAFENRVPHMLDGDWTPLSALNIFVKDMGIVVSTARTLQFPVPLASTAEQLYIQGAAQGLGLDDDAGLVRVFLPGNPELVKEQAGQVSTSQEKLTPSSTPLEISKIGMIGLGAMGQGMAGSLLRAGFPVHGYDVYEPAIDKFVATGGKATNASSPSDAAKGADLLVLMVQNAAQADDALFGSGKAAEVLPDGAIVILSSTVPPSFVRELESKLTNLGKGISLIDAPVSGGVVRAANGTLTIICSGDDAIISKVNAPLMAMTGTFSNLCHVQGGVGAASSVKLINQLLAGVHIAAAAEAMALAARLGLDTRRVFDLLGNAAGWSWMFENRVPQMLDADWTPHSALAIFVKDLGIVLDEAKRLTYFAPISSAAHTLYLSGAAHGWTKESDAGVVRLWELTGISVSGNAGPKQENKSDAAASPVVDQDEALPAQKTLNALPAEYSDDVISSTQKVVNNGEVPVLIALDDDPTGTQTCNDIDVLTVWDAATLDYEFSLNPKGFFILTNSRALPSAEARQLILEICQNVKKAAEKAGKAFEIVLRGDSTLRGHLPEEPEAAEEALGKFDAWVVTPFFFQGGRLTINDVHYVKEGDVLVPASHTPFAQDATFGYKNSNLRKYILEKCGHRFDESSFLSVTLDDIRLGGPAGVAKKLLSAAAGSNTVVIVNAAAESDMHVFVAGLLEANKSGRRYLFRTGAAFVSSRLGITGIPPLTMADLGVSVTEPKQPGGLIVAGSYVPKTTAQLKVLRERRGDKLAVIELDVADLVASDEAAEKVVEAAATETTKKLSEGEDVLVMTSRELIKGHDALSSLQIGSKVARALVQLVEKIDVRPRYLIAKGGITSSDAATKGLKMRRARILGQAAPGVPLWRCDEETSRHRGVPYVVFPGNVGSDQTLADVVESWSIASVA</sequence>
<keyword evidence="6" id="KW-0119">Carbohydrate metabolism</keyword>
<reference evidence="11 12" key="1">
    <citation type="submission" date="2012-08" db="EMBL/GenBank/DDBJ databases">
        <authorList>
            <person name="Gan P.H.P."/>
            <person name="Ikeda K."/>
            <person name="Irieda H."/>
            <person name="Narusaka M."/>
            <person name="O'Connell R.J."/>
            <person name="Narusaka Y."/>
            <person name="Takano Y."/>
            <person name="Kubo Y."/>
            <person name="Shirasu K."/>
        </authorList>
    </citation>
    <scope>NUCLEOTIDE SEQUENCE [LARGE SCALE GENOMIC DNA]</scope>
    <source>
        <strain evidence="11 12">Nara gc5</strain>
    </source>
</reference>
<dbReference type="GO" id="GO:0005524">
    <property type="term" value="F:ATP binding"/>
    <property type="evidence" value="ECO:0007669"/>
    <property type="project" value="UniProtKB-KW"/>
</dbReference>
<protein>
    <submittedName>
        <fullName evidence="11">L-threonate dehydrogenase</fullName>
    </submittedName>
</protein>
<evidence type="ECO:0000256" key="2">
    <source>
        <dbReference type="ARBA" id="ARBA00022679"/>
    </source>
</evidence>
<dbReference type="InterPro" id="IPR042213">
    <property type="entry name" value="NBD_C_sf"/>
</dbReference>
<feature type="domain" description="6-phosphogluconate dehydrogenase NADP-binding" evidence="7">
    <location>
        <begin position="10"/>
        <end position="171"/>
    </location>
</feature>